<evidence type="ECO:0000313" key="2">
    <source>
        <dbReference type="EMBL" id="MEQ2299085.1"/>
    </source>
</evidence>
<protein>
    <submittedName>
        <fullName evidence="2">Uncharacterized protein</fullName>
    </submittedName>
</protein>
<evidence type="ECO:0000256" key="1">
    <source>
        <dbReference type="SAM" id="MobiDB-lite"/>
    </source>
</evidence>
<gene>
    <name evidence="2" type="ORF">AMECASPLE_011906</name>
</gene>
<sequence length="112" mass="12109">MKEDKDTGCGAETVGGSDGERNKAEAGPAARSGSVGPNGPRNSVSVRLPESIPAPPLQTLSPPPNYHLFSNSYWTFALLKIFFTLKKPKQQTAFFVKLEMHGLIFPPVVLLI</sequence>
<dbReference type="EMBL" id="JAHRIP010047755">
    <property type="protein sequence ID" value="MEQ2299085.1"/>
    <property type="molecule type" value="Genomic_DNA"/>
</dbReference>
<keyword evidence="3" id="KW-1185">Reference proteome</keyword>
<comment type="caution">
    <text evidence="2">The sequence shown here is derived from an EMBL/GenBank/DDBJ whole genome shotgun (WGS) entry which is preliminary data.</text>
</comment>
<feature type="compositionally biased region" description="Pro residues" evidence="1">
    <location>
        <begin position="52"/>
        <end position="64"/>
    </location>
</feature>
<proteinExistence type="predicted"/>
<evidence type="ECO:0000313" key="3">
    <source>
        <dbReference type="Proteomes" id="UP001469553"/>
    </source>
</evidence>
<dbReference type="Proteomes" id="UP001469553">
    <property type="component" value="Unassembled WGS sequence"/>
</dbReference>
<organism evidence="2 3">
    <name type="scientific">Ameca splendens</name>
    <dbReference type="NCBI Taxonomy" id="208324"/>
    <lineage>
        <taxon>Eukaryota</taxon>
        <taxon>Metazoa</taxon>
        <taxon>Chordata</taxon>
        <taxon>Craniata</taxon>
        <taxon>Vertebrata</taxon>
        <taxon>Euteleostomi</taxon>
        <taxon>Actinopterygii</taxon>
        <taxon>Neopterygii</taxon>
        <taxon>Teleostei</taxon>
        <taxon>Neoteleostei</taxon>
        <taxon>Acanthomorphata</taxon>
        <taxon>Ovalentaria</taxon>
        <taxon>Atherinomorphae</taxon>
        <taxon>Cyprinodontiformes</taxon>
        <taxon>Goodeidae</taxon>
        <taxon>Ameca</taxon>
    </lineage>
</organism>
<reference evidence="2 3" key="1">
    <citation type="submission" date="2021-06" db="EMBL/GenBank/DDBJ databases">
        <authorList>
            <person name="Palmer J.M."/>
        </authorList>
    </citation>
    <scope>NUCLEOTIDE SEQUENCE [LARGE SCALE GENOMIC DNA]</scope>
    <source>
        <strain evidence="2 3">AS_MEX2019</strain>
        <tissue evidence="2">Muscle</tissue>
    </source>
</reference>
<name>A0ABV0YZM4_9TELE</name>
<accession>A0ABV0YZM4</accession>
<feature type="region of interest" description="Disordered" evidence="1">
    <location>
        <begin position="1"/>
        <end position="64"/>
    </location>
</feature>